<dbReference type="GO" id="GO:0020037">
    <property type="term" value="F:heme binding"/>
    <property type="evidence" value="ECO:0007669"/>
    <property type="project" value="InterPro"/>
</dbReference>
<gene>
    <name evidence="7" type="ORF">AYJ54_32505</name>
</gene>
<evidence type="ECO:0000313" key="8">
    <source>
        <dbReference type="Proteomes" id="UP000076959"/>
    </source>
</evidence>
<feature type="domain" description="Cytochrome c" evidence="6">
    <location>
        <begin position="50"/>
        <end position="131"/>
    </location>
</feature>
<dbReference type="Gene3D" id="1.10.760.10">
    <property type="entry name" value="Cytochrome c-like domain"/>
    <property type="match status" value="1"/>
</dbReference>
<dbReference type="InterPro" id="IPR009056">
    <property type="entry name" value="Cyt_c-like_dom"/>
</dbReference>
<dbReference type="EMBL" id="LUUB01000118">
    <property type="protein sequence ID" value="OAE99621.1"/>
    <property type="molecule type" value="Genomic_DNA"/>
</dbReference>
<keyword evidence="8" id="KW-1185">Reference proteome</keyword>
<reference evidence="7 8" key="1">
    <citation type="submission" date="2016-03" db="EMBL/GenBank/DDBJ databases">
        <title>Draft Genome Sequence of the Strain BR 10245 (Bradyrhizobium sp.) isolated from nodules of Centrolobium paraense.</title>
        <authorList>
            <person name="Simoes-Araujo J.L.Sr."/>
            <person name="Barauna A.C."/>
            <person name="Silva K."/>
            <person name="Zilli J.E."/>
        </authorList>
    </citation>
    <scope>NUCLEOTIDE SEQUENCE [LARGE SCALE GENOMIC DNA]</scope>
    <source>
        <strain evidence="7 8">BR 10245</strain>
    </source>
</reference>
<dbReference type="GO" id="GO:0009055">
    <property type="term" value="F:electron transfer activity"/>
    <property type="evidence" value="ECO:0007669"/>
    <property type="project" value="InterPro"/>
</dbReference>
<dbReference type="AlphaFoldDB" id="A0A176YAZ0"/>
<keyword evidence="1 4" id="KW-0349">Heme</keyword>
<evidence type="ECO:0000256" key="1">
    <source>
        <dbReference type="ARBA" id="ARBA00022617"/>
    </source>
</evidence>
<dbReference type="Pfam" id="PF13442">
    <property type="entry name" value="Cytochrome_CBB3"/>
    <property type="match status" value="1"/>
</dbReference>
<evidence type="ECO:0000256" key="3">
    <source>
        <dbReference type="ARBA" id="ARBA00023004"/>
    </source>
</evidence>
<evidence type="ECO:0000256" key="2">
    <source>
        <dbReference type="ARBA" id="ARBA00022723"/>
    </source>
</evidence>
<keyword evidence="2 4" id="KW-0479">Metal-binding</keyword>
<proteinExistence type="predicted"/>
<comment type="caution">
    <text evidence="7">The sequence shown here is derived from an EMBL/GenBank/DDBJ whole genome shotgun (WGS) entry which is preliminary data.</text>
</comment>
<sequence>MQVRPAKVAAAIFAGASMLAVFFGLPSAARYARADDPAVSAKNSYEGDAGQAATGRGLFNQYCAHCHGPNAVSPDPPRDLRRLKRSYGENMANVFHFTVTHGRPDKGMPNWTGRLDDETLWTIFAFLQTVQAEP</sequence>
<dbReference type="Proteomes" id="UP000076959">
    <property type="component" value="Unassembled WGS sequence"/>
</dbReference>
<feature type="chain" id="PRO_5008054472" description="Cytochrome c domain-containing protein" evidence="5">
    <location>
        <begin position="35"/>
        <end position="134"/>
    </location>
</feature>
<name>A0A176YAZ0_9BRAD</name>
<dbReference type="RefSeq" id="WP_063708266.1">
    <property type="nucleotide sequence ID" value="NZ_LUUB01000118.1"/>
</dbReference>
<dbReference type="PROSITE" id="PS51007">
    <property type="entry name" value="CYTC"/>
    <property type="match status" value="1"/>
</dbReference>
<organism evidence="7 8">
    <name type="scientific">Bradyrhizobium centrolobii</name>
    <dbReference type="NCBI Taxonomy" id="1505087"/>
    <lineage>
        <taxon>Bacteria</taxon>
        <taxon>Pseudomonadati</taxon>
        <taxon>Pseudomonadota</taxon>
        <taxon>Alphaproteobacteria</taxon>
        <taxon>Hyphomicrobiales</taxon>
        <taxon>Nitrobacteraceae</taxon>
        <taxon>Bradyrhizobium</taxon>
    </lineage>
</organism>
<dbReference type="SUPFAM" id="SSF46626">
    <property type="entry name" value="Cytochrome c"/>
    <property type="match status" value="1"/>
</dbReference>
<evidence type="ECO:0000256" key="5">
    <source>
        <dbReference type="SAM" id="SignalP"/>
    </source>
</evidence>
<keyword evidence="5" id="KW-0732">Signal</keyword>
<accession>A0A176YAZ0</accession>
<protein>
    <recommendedName>
        <fullName evidence="6">Cytochrome c domain-containing protein</fullName>
    </recommendedName>
</protein>
<evidence type="ECO:0000259" key="6">
    <source>
        <dbReference type="PROSITE" id="PS51007"/>
    </source>
</evidence>
<evidence type="ECO:0000313" key="7">
    <source>
        <dbReference type="EMBL" id="OAE99621.1"/>
    </source>
</evidence>
<dbReference type="InterPro" id="IPR036909">
    <property type="entry name" value="Cyt_c-like_dom_sf"/>
</dbReference>
<keyword evidence="3 4" id="KW-0408">Iron</keyword>
<dbReference type="STRING" id="1505087.AYJ54_32505"/>
<evidence type="ECO:0000256" key="4">
    <source>
        <dbReference type="PROSITE-ProRule" id="PRU00433"/>
    </source>
</evidence>
<dbReference type="GO" id="GO:0046872">
    <property type="term" value="F:metal ion binding"/>
    <property type="evidence" value="ECO:0007669"/>
    <property type="project" value="UniProtKB-KW"/>
</dbReference>
<feature type="signal peptide" evidence="5">
    <location>
        <begin position="1"/>
        <end position="34"/>
    </location>
</feature>
<dbReference type="OrthoDB" id="9807134at2"/>